<dbReference type="EMBL" id="ML979132">
    <property type="protein sequence ID" value="KAF1920882.1"/>
    <property type="molecule type" value="Genomic_DNA"/>
</dbReference>
<evidence type="ECO:0000313" key="4">
    <source>
        <dbReference type="EMBL" id="KAF1920882.1"/>
    </source>
</evidence>
<organism evidence="4 5">
    <name type="scientific">Ampelomyces quisqualis</name>
    <name type="common">Powdery mildew agent</name>
    <dbReference type="NCBI Taxonomy" id="50730"/>
    <lineage>
        <taxon>Eukaryota</taxon>
        <taxon>Fungi</taxon>
        <taxon>Dikarya</taxon>
        <taxon>Ascomycota</taxon>
        <taxon>Pezizomycotina</taxon>
        <taxon>Dothideomycetes</taxon>
        <taxon>Pleosporomycetidae</taxon>
        <taxon>Pleosporales</taxon>
        <taxon>Pleosporineae</taxon>
        <taxon>Phaeosphaeriaceae</taxon>
        <taxon>Ampelomyces</taxon>
    </lineage>
</organism>
<proteinExistence type="predicted"/>
<keyword evidence="3" id="KW-0732">Signal</keyword>
<dbReference type="Proteomes" id="UP000800096">
    <property type="component" value="Unassembled WGS sequence"/>
</dbReference>
<evidence type="ECO:0000256" key="3">
    <source>
        <dbReference type="SAM" id="SignalP"/>
    </source>
</evidence>
<evidence type="ECO:0000313" key="5">
    <source>
        <dbReference type="Proteomes" id="UP000800096"/>
    </source>
</evidence>
<gene>
    <name evidence="4" type="ORF">BDU57DRAFT_534616</name>
</gene>
<reference evidence="4" key="1">
    <citation type="journal article" date="2020" name="Stud. Mycol.">
        <title>101 Dothideomycetes genomes: a test case for predicting lifestyles and emergence of pathogens.</title>
        <authorList>
            <person name="Haridas S."/>
            <person name="Albert R."/>
            <person name="Binder M."/>
            <person name="Bloem J."/>
            <person name="Labutti K."/>
            <person name="Salamov A."/>
            <person name="Andreopoulos B."/>
            <person name="Baker S."/>
            <person name="Barry K."/>
            <person name="Bills G."/>
            <person name="Bluhm B."/>
            <person name="Cannon C."/>
            <person name="Castanera R."/>
            <person name="Culley D."/>
            <person name="Daum C."/>
            <person name="Ezra D."/>
            <person name="Gonzalez J."/>
            <person name="Henrissat B."/>
            <person name="Kuo A."/>
            <person name="Liang C."/>
            <person name="Lipzen A."/>
            <person name="Lutzoni F."/>
            <person name="Magnuson J."/>
            <person name="Mondo S."/>
            <person name="Nolan M."/>
            <person name="Ohm R."/>
            <person name="Pangilinan J."/>
            <person name="Park H.-J."/>
            <person name="Ramirez L."/>
            <person name="Alfaro M."/>
            <person name="Sun H."/>
            <person name="Tritt A."/>
            <person name="Yoshinaga Y."/>
            <person name="Zwiers L.-H."/>
            <person name="Turgeon B."/>
            <person name="Goodwin S."/>
            <person name="Spatafora J."/>
            <person name="Crous P."/>
            <person name="Grigoriev I."/>
        </authorList>
    </citation>
    <scope>NUCLEOTIDE SEQUENCE</scope>
    <source>
        <strain evidence="4">HMLAC05119</strain>
    </source>
</reference>
<feature type="region of interest" description="Disordered" evidence="1">
    <location>
        <begin position="87"/>
        <end position="153"/>
    </location>
</feature>
<feature type="chain" id="PRO_5025524845" evidence="3">
    <location>
        <begin position="18"/>
        <end position="153"/>
    </location>
</feature>
<evidence type="ECO:0000256" key="1">
    <source>
        <dbReference type="SAM" id="MobiDB-lite"/>
    </source>
</evidence>
<dbReference type="OrthoDB" id="3790357at2759"/>
<evidence type="ECO:0000256" key="2">
    <source>
        <dbReference type="SAM" id="Phobius"/>
    </source>
</evidence>
<name>A0A6A5QZN9_AMPQU</name>
<keyword evidence="2" id="KW-0472">Membrane</keyword>
<sequence length="153" mass="16076">MFSASFVYFALLQVAYGLAIAQPRDAASAHDLAARSPHVQKRMETGVKVALGICIPGAALVVGLGLVVLLMYPAQLKKLRRQNPGAEIGLNELMTGKVTQRPAPPPYSPNHRDSAADDSSLDAPAYEPPKPVQTATTTVTPAATAPAEPRHAA</sequence>
<keyword evidence="2" id="KW-1133">Transmembrane helix</keyword>
<protein>
    <submittedName>
        <fullName evidence="4">Uncharacterized protein</fullName>
    </submittedName>
</protein>
<feature type="signal peptide" evidence="3">
    <location>
        <begin position="1"/>
        <end position="17"/>
    </location>
</feature>
<feature type="transmembrane region" description="Helical" evidence="2">
    <location>
        <begin position="50"/>
        <end position="72"/>
    </location>
</feature>
<feature type="compositionally biased region" description="Low complexity" evidence="1">
    <location>
        <begin position="132"/>
        <end position="147"/>
    </location>
</feature>
<dbReference type="AlphaFoldDB" id="A0A6A5QZN9"/>
<keyword evidence="2" id="KW-0812">Transmembrane</keyword>
<keyword evidence="5" id="KW-1185">Reference proteome</keyword>
<accession>A0A6A5QZN9</accession>